<organism evidence="5 6">
    <name type="scientific">Trichomonas vaginalis (strain ATCC PRA-98 / G3)</name>
    <dbReference type="NCBI Taxonomy" id="412133"/>
    <lineage>
        <taxon>Eukaryota</taxon>
        <taxon>Metamonada</taxon>
        <taxon>Parabasalia</taxon>
        <taxon>Trichomonadida</taxon>
        <taxon>Trichomonadidae</taxon>
        <taxon>Trichomonas</taxon>
    </lineage>
</organism>
<dbReference type="OrthoDB" id="26681at2759"/>
<sequence>MDTISGLLDSLGGHPYHKLWVVYFSKPTPSVVSDIMSSTAVDNFIFSFNYTPTNLKDIATALKKKPNDEDVTAVFAKLFKFETVPLLNHLIFFHSWFESNAEINQSNSRFCIEDYYIRSFIIISYYLHSTVDEIIHGASNTAVHDVYWNLLSEVISILLCLESISIQDISNLLQYFYEAFPNLNAIFNPNINENLRKSLIQIANILTPYCKTEQLYQSYNTIVFLGEFFHCWVSVFQKDEYMDSFITFTSAFLNTAHSIIEGFQQSQIGLLISDISSIIQYLISGRMNSLSYYQLLVPSFKFLTKVIDNTSDREHVISIVNDLLIVLLVQFTNIAIEVLPNELEQEINIEISMKYFSTNIITKKGCTIFDPTYITIFKEMGNYIAKLGPKSEDFMKLVTQNLQNANPSMKLKFTLTYLLALSQVKVSNFKTFEDFVNEIQIDIIFPIGVEGDTILSQCQTAFLNFLYLFSQNNPQHHENLFDLITTFFAGDQFERVVKFIPLFRSFVLDSNLKFLESQIFITIGDYLTKSKSRQVAINDTTRHHLIIFYATVCQKFTDEMFIKSNNVVILTILILLMKGYDDLYQPIFDHFFQIVNIHNTDENPEYLTTLLNHTSFVLGQIGFDADLLSVAISISISLFHGLHKVKGDPTNIISKSQVLKIIAQTAANFHSSALFKISIKIISYLSCRFPHCVSQNNPKIYKVLKTAIPLDFTDNELIYLMESYIYAPNSVLSAESVQENIIVEPQALSLLLKLVEGTQFEEKVLSNLYDACACSVTNSYKCFIYDVLNDLLRRLSNSVISQAINIFSIIASQFFSPTVMRNIIKTLKETENYDLRLQMANCFLDFVTRCEIFPTSSFFHFSGHSSIIYSKVPVNCFTFPFAISFCFRISKKAVNKKHPLISFAQNQNDFFTFYVDIDGILKLTIAKNGKMQTFSINSTKAPRWHVVNIKITQQNMLINIDGNNYNLETASIKIDDSQTIFIGAFNNNSLVGDISPVFISKIEKFSLTITQTKEAMEIGDVPQNSIIAFIPSNAKENDIFVATSNKNNKIAKITADPIPFVSSFVSVMNFDSIFPLTLPLMLLHGGKESEIYLRSLFGLFVSMITKDAKMESFFRNCGGFRLFASILKYTPNLFTASLVHDIVALFNHVSDDSKVELVRFVILNYGIWRGKDFEFQRSLYGEAIPQLIEQYPQFFTTLTTEELLIDTIWNTESIQNDFEDITEATFGTFAKEFQKYKLFDEDQEFGNILINQKWQILAKIALLCPIESTFLYIYMVSFYYHDANIKRCAKDSLIKILNQGKDITGLIQCMHPLDACIKEIKYNPESFDQTMTILSLMMIYCKESDIFNCFEVLSMFITADNAQKFYDFGIFIYSSPSQNEIYSDLLVFILKSYLFDINFTTSSMDVVLQSLLDKSIIEKIIKFHDSYRLLANYFRKYNVQIEYIVAIMLNALMADGGRDFTSFFETMGEEQSLKLVELLITQSVLISTLAFACSFIAYTNCEEKSVLLNIIKLFERCIKHEPNTMLHFGDREMHIFVAFSNICGLIQAKFPEKTNEIENIFSKLVVVLPPTVDMRIAQKLFHKSNLELFKPNSQSETQKLEQKYKESEHKCNVESETLNNVIVAYSQNMSNDKLRTTTLFTSFIRSITTDGGAWSVDLPKYWRNSIKLDTLGRPIFERRNMNFCDHKNTGNKNEENNENEVETVSKVLLSFKKDIMASITAFACKSRRLNGFYDGYIHLLSDSLAFDGKCTLDSFGIEYPQNEQNKSWFKSIKFDEITFIFWRYFMHDDCGIEIYTETMKSYIFYFPNKIERDKFLDKIFPNIPKFSFGDKHLFYRLALVNNEIPVQNCDAEELLLRSKVSDQWVKGKLSNYEYIFLLNVISGRSFNDVSQYPIFPWIISNYTSDKFDLSDPSFFRDLSKPIGALNKERLESLYQIRNNLEEVGDEKCLYRSNMSNPSTVCGFLIRQEPFTSMHIRLQDGCFDKANRLFYSIGSAWNSVNNSISDYRELIPQFFTNPKFLLNSNNFYFGKRSNRKVINNVNLPPWCTSAYDFVDKNAIALESNFVSLHLNEWIDLVFGIYQRDIEHHNEFHYYSYHESMNDNDETTKVLKQSHCANFGCLPTKIFKYKSYKRNIPIPNKLFEVPLQQSKVVHLSDGFCLWEDGTFMKLSKKMQKVKFPIKFSTEYLMTICQKPLTLFVCAQHSTVVTSFPFNKPWSPLRLIHSSSTISCMKGINDKLIVGGNDCFLYIWQWKNNSIVLSSTMQLHSSSICSITTSSVLDICCSIDTNHIVFVVSLTDKRVLSSFKVKCNDETVFHNICICDNARLIISSESENLNTQVAIYDLYGNILSNSNFTCEVVGLHSGFLRSNEYLMIVTLGAKRLEFFCKKADGTDWLKSSDSKKLWEDFDPKFLCIREKERVIWYVTRSGNLNRVII</sequence>
<dbReference type="PANTHER" id="PTHR13743">
    <property type="entry name" value="BEIGE/BEACH-RELATED"/>
    <property type="match status" value="1"/>
</dbReference>
<evidence type="ECO:0000256" key="1">
    <source>
        <dbReference type="ARBA" id="ARBA00022574"/>
    </source>
</evidence>
<dbReference type="VEuPathDB" id="TrichDB:TVAG_401130"/>
<dbReference type="RefSeq" id="XP_001325010.1">
    <property type="nucleotide sequence ID" value="XM_001324975.1"/>
</dbReference>
<name>A2E3M1_TRIV3</name>
<dbReference type="VEuPathDB" id="TrichDB:TVAGG3_0647170"/>
<dbReference type="InterPro" id="IPR001791">
    <property type="entry name" value="Laminin_G"/>
</dbReference>
<proteinExistence type="predicted"/>
<dbReference type="CDD" id="cd06071">
    <property type="entry name" value="Beach"/>
    <property type="match status" value="1"/>
</dbReference>
<gene>
    <name evidence="5" type="ORF">TVAG_401130</name>
</gene>
<dbReference type="KEGG" id="tva:4770755"/>
<evidence type="ECO:0000259" key="2">
    <source>
        <dbReference type="PROSITE" id="PS50025"/>
    </source>
</evidence>
<dbReference type="InterPro" id="IPR015943">
    <property type="entry name" value="WD40/YVTN_repeat-like_dom_sf"/>
</dbReference>
<dbReference type="SUPFAM" id="SSF81837">
    <property type="entry name" value="BEACH domain"/>
    <property type="match status" value="1"/>
</dbReference>
<accession>A2E3M1</accession>
<feature type="domain" description="BEACH-type PH" evidence="4">
    <location>
        <begin position="1713"/>
        <end position="1820"/>
    </location>
</feature>
<dbReference type="PROSITE" id="PS51783">
    <property type="entry name" value="PH_BEACH"/>
    <property type="match status" value="1"/>
</dbReference>
<dbReference type="InterPro" id="IPR000409">
    <property type="entry name" value="BEACH_dom"/>
</dbReference>
<feature type="domain" description="Laminin G" evidence="2">
    <location>
        <begin position="856"/>
        <end position="1025"/>
    </location>
</feature>
<dbReference type="InterPro" id="IPR036322">
    <property type="entry name" value="WD40_repeat_dom_sf"/>
</dbReference>
<dbReference type="InterPro" id="IPR016024">
    <property type="entry name" value="ARM-type_fold"/>
</dbReference>
<dbReference type="InterPro" id="IPR011993">
    <property type="entry name" value="PH-like_dom_sf"/>
</dbReference>
<dbReference type="Gene3D" id="2.30.29.30">
    <property type="entry name" value="Pleckstrin-homology domain (PH domain)/Phosphotyrosine-binding domain (PTB)"/>
    <property type="match status" value="1"/>
</dbReference>
<dbReference type="SMR" id="A2E3M1"/>
<dbReference type="SMART" id="SM01026">
    <property type="entry name" value="Beach"/>
    <property type="match status" value="1"/>
</dbReference>
<dbReference type="InterPro" id="IPR050865">
    <property type="entry name" value="BEACH_Domain"/>
</dbReference>
<dbReference type="Pfam" id="PF02138">
    <property type="entry name" value="Beach"/>
    <property type="match status" value="1"/>
</dbReference>
<dbReference type="InParanoid" id="A2E3M1"/>
<keyword evidence="6" id="KW-1185">Reference proteome</keyword>
<dbReference type="PANTHER" id="PTHR13743:SF112">
    <property type="entry name" value="BEACH DOMAIN-CONTAINING PROTEIN"/>
    <property type="match status" value="1"/>
</dbReference>
<dbReference type="SUPFAM" id="SSF50729">
    <property type="entry name" value="PH domain-like"/>
    <property type="match status" value="1"/>
</dbReference>
<dbReference type="Gene3D" id="1.10.1540.10">
    <property type="entry name" value="BEACH domain"/>
    <property type="match status" value="1"/>
</dbReference>
<feature type="domain" description="BEACH" evidence="3">
    <location>
        <begin position="1849"/>
        <end position="2132"/>
    </location>
</feature>
<keyword evidence="1" id="KW-0853">WD repeat</keyword>
<dbReference type="eggNOG" id="KOG1787">
    <property type="taxonomic scope" value="Eukaryota"/>
</dbReference>
<dbReference type="SUPFAM" id="SSF48371">
    <property type="entry name" value="ARM repeat"/>
    <property type="match status" value="1"/>
</dbReference>
<protein>
    <submittedName>
        <fullName evidence="5">Beige/BEACH domain containing protein</fullName>
    </submittedName>
</protein>
<dbReference type="InterPro" id="IPR013320">
    <property type="entry name" value="ConA-like_dom_sf"/>
</dbReference>
<evidence type="ECO:0000259" key="4">
    <source>
        <dbReference type="PROSITE" id="PS51783"/>
    </source>
</evidence>
<dbReference type="InterPro" id="IPR036372">
    <property type="entry name" value="BEACH_dom_sf"/>
</dbReference>
<evidence type="ECO:0000313" key="6">
    <source>
        <dbReference type="Proteomes" id="UP000001542"/>
    </source>
</evidence>
<dbReference type="SUPFAM" id="SSF49899">
    <property type="entry name" value="Concanavalin A-like lectins/glucanases"/>
    <property type="match status" value="1"/>
</dbReference>
<dbReference type="Proteomes" id="UP000001542">
    <property type="component" value="Unassembled WGS sequence"/>
</dbReference>
<evidence type="ECO:0000259" key="3">
    <source>
        <dbReference type="PROSITE" id="PS50197"/>
    </source>
</evidence>
<reference evidence="5" key="2">
    <citation type="journal article" date="2007" name="Science">
        <title>Draft genome sequence of the sexually transmitted pathogen Trichomonas vaginalis.</title>
        <authorList>
            <person name="Carlton J.M."/>
            <person name="Hirt R.P."/>
            <person name="Silva J.C."/>
            <person name="Delcher A.L."/>
            <person name="Schatz M."/>
            <person name="Zhao Q."/>
            <person name="Wortman J.R."/>
            <person name="Bidwell S.L."/>
            <person name="Alsmark U.C.M."/>
            <person name="Besteiro S."/>
            <person name="Sicheritz-Ponten T."/>
            <person name="Noel C.J."/>
            <person name="Dacks J.B."/>
            <person name="Foster P.G."/>
            <person name="Simillion C."/>
            <person name="Van de Peer Y."/>
            <person name="Miranda-Saavedra D."/>
            <person name="Barton G.J."/>
            <person name="Westrop G.D."/>
            <person name="Mueller S."/>
            <person name="Dessi D."/>
            <person name="Fiori P.L."/>
            <person name="Ren Q."/>
            <person name="Paulsen I."/>
            <person name="Zhang H."/>
            <person name="Bastida-Corcuera F.D."/>
            <person name="Simoes-Barbosa A."/>
            <person name="Brown M.T."/>
            <person name="Hayes R.D."/>
            <person name="Mukherjee M."/>
            <person name="Okumura C.Y."/>
            <person name="Schneider R."/>
            <person name="Smith A.J."/>
            <person name="Vanacova S."/>
            <person name="Villalvazo M."/>
            <person name="Haas B.J."/>
            <person name="Pertea M."/>
            <person name="Feldblyum T.V."/>
            <person name="Utterback T.R."/>
            <person name="Shu C.L."/>
            <person name="Osoegawa K."/>
            <person name="de Jong P.J."/>
            <person name="Hrdy I."/>
            <person name="Horvathova L."/>
            <person name="Zubacova Z."/>
            <person name="Dolezal P."/>
            <person name="Malik S.B."/>
            <person name="Logsdon J.M. Jr."/>
            <person name="Henze K."/>
            <person name="Gupta A."/>
            <person name="Wang C.C."/>
            <person name="Dunne R.L."/>
            <person name="Upcroft J.A."/>
            <person name="Upcroft P."/>
            <person name="White O."/>
            <person name="Salzberg S.L."/>
            <person name="Tang P."/>
            <person name="Chiu C.-H."/>
            <person name="Lee Y.-S."/>
            <person name="Embley T.M."/>
            <person name="Coombs G.H."/>
            <person name="Mottram J.C."/>
            <person name="Tachezy J."/>
            <person name="Fraser-Liggett C.M."/>
            <person name="Johnson P.J."/>
        </authorList>
    </citation>
    <scope>NUCLEOTIDE SEQUENCE [LARGE SCALE GENOMIC DNA]</scope>
    <source>
        <strain evidence="5">G3</strain>
    </source>
</reference>
<dbReference type="SUPFAM" id="SSF50978">
    <property type="entry name" value="WD40 repeat-like"/>
    <property type="match status" value="1"/>
</dbReference>
<reference evidence="5" key="1">
    <citation type="submission" date="2006-10" db="EMBL/GenBank/DDBJ databases">
        <authorList>
            <person name="Amadeo P."/>
            <person name="Zhao Q."/>
            <person name="Wortman J."/>
            <person name="Fraser-Liggett C."/>
            <person name="Carlton J."/>
        </authorList>
    </citation>
    <scope>NUCLEOTIDE SEQUENCE</scope>
    <source>
        <strain evidence="5">G3</strain>
    </source>
</reference>
<dbReference type="PROSITE" id="PS50197">
    <property type="entry name" value="BEACH"/>
    <property type="match status" value="1"/>
</dbReference>
<dbReference type="Gene3D" id="2.60.120.200">
    <property type="match status" value="1"/>
</dbReference>
<evidence type="ECO:0000313" key="5">
    <source>
        <dbReference type="EMBL" id="EAY12787.1"/>
    </source>
</evidence>
<dbReference type="PROSITE" id="PS50025">
    <property type="entry name" value="LAM_G_DOMAIN"/>
    <property type="match status" value="1"/>
</dbReference>
<dbReference type="EMBL" id="DS113296">
    <property type="protein sequence ID" value="EAY12787.1"/>
    <property type="molecule type" value="Genomic_DNA"/>
</dbReference>
<dbReference type="InterPro" id="IPR023362">
    <property type="entry name" value="PH-BEACH_dom"/>
</dbReference>
<dbReference type="Gene3D" id="2.130.10.10">
    <property type="entry name" value="YVTN repeat-like/Quinoprotein amine dehydrogenase"/>
    <property type="match status" value="1"/>
</dbReference>